<evidence type="ECO:0000313" key="1">
    <source>
        <dbReference type="EMBL" id="RZB97528.1"/>
    </source>
</evidence>
<evidence type="ECO:0000313" key="2">
    <source>
        <dbReference type="Proteomes" id="UP000289340"/>
    </source>
</evidence>
<dbReference type="EMBL" id="QZWG01000008">
    <property type="protein sequence ID" value="RZB97528.1"/>
    <property type="molecule type" value="Genomic_DNA"/>
</dbReference>
<sequence length="53" mass="6286">MHNSGLHISELCIHNFGMSTLENMFFGLSISELCMHNFRMDNHKCEFFVFQIF</sequence>
<protein>
    <submittedName>
        <fullName evidence="1">Uncharacterized protein</fullName>
    </submittedName>
</protein>
<name>A0A445JGI7_GLYSO</name>
<gene>
    <name evidence="1" type="ORF">D0Y65_020918</name>
</gene>
<dbReference type="AlphaFoldDB" id="A0A445JGI7"/>
<accession>A0A445JGI7</accession>
<organism evidence="1 2">
    <name type="scientific">Glycine soja</name>
    <name type="common">Wild soybean</name>
    <dbReference type="NCBI Taxonomy" id="3848"/>
    <lineage>
        <taxon>Eukaryota</taxon>
        <taxon>Viridiplantae</taxon>
        <taxon>Streptophyta</taxon>
        <taxon>Embryophyta</taxon>
        <taxon>Tracheophyta</taxon>
        <taxon>Spermatophyta</taxon>
        <taxon>Magnoliopsida</taxon>
        <taxon>eudicotyledons</taxon>
        <taxon>Gunneridae</taxon>
        <taxon>Pentapetalae</taxon>
        <taxon>rosids</taxon>
        <taxon>fabids</taxon>
        <taxon>Fabales</taxon>
        <taxon>Fabaceae</taxon>
        <taxon>Papilionoideae</taxon>
        <taxon>50 kb inversion clade</taxon>
        <taxon>NPAAA clade</taxon>
        <taxon>indigoferoid/millettioid clade</taxon>
        <taxon>Phaseoleae</taxon>
        <taxon>Glycine</taxon>
        <taxon>Glycine subgen. Soja</taxon>
    </lineage>
</organism>
<reference evidence="1 2" key="1">
    <citation type="submission" date="2018-09" db="EMBL/GenBank/DDBJ databases">
        <title>A high-quality reference genome of wild soybean provides a powerful tool to mine soybean genomes.</title>
        <authorList>
            <person name="Xie M."/>
            <person name="Chung C.Y.L."/>
            <person name="Li M.-W."/>
            <person name="Wong F.-L."/>
            <person name="Chan T.-F."/>
            <person name="Lam H.-M."/>
        </authorList>
    </citation>
    <scope>NUCLEOTIDE SEQUENCE [LARGE SCALE GENOMIC DNA]</scope>
    <source>
        <strain evidence="2">cv. W05</strain>
        <tissue evidence="1">Hypocotyl of etiolated seedlings</tissue>
    </source>
</reference>
<keyword evidence="2" id="KW-1185">Reference proteome</keyword>
<proteinExistence type="predicted"/>
<comment type="caution">
    <text evidence="1">The sequence shown here is derived from an EMBL/GenBank/DDBJ whole genome shotgun (WGS) entry which is preliminary data.</text>
</comment>
<dbReference type="Proteomes" id="UP000289340">
    <property type="component" value="Chromosome 8"/>
</dbReference>